<dbReference type="GeneID" id="38784169"/>
<accession>A0A401GYM0</accession>
<proteinExistence type="predicted"/>
<evidence type="ECO:0000313" key="2">
    <source>
        <dbReference type="EMBL" id="GBE87252.1"/>
    </source>
</evidence>
<keyword evidence="3" id="KW-1185">Reference proteome</keyword>
<evidence type="ECO:0000313" key="3">
    <source>
        <dbReference type="Proteomes" id="UP000287166"/>
    </source>
</evidence>
<feature type="compositionally biased region" description="Acidic residues" evidence="1">
    <location>
        <begin position="7"/>
        <end position="25"/>
    </location>
</feature>
<dbReference type="EMBL" id="BFAD01000010">
    <property type="protein sequence ID" value="GBE87252.1"/>
    <property type="molecule type" value="Genomic_DNA"/>
</dbReference>
<organism evidence="2 3">
    <name type="scientific">Sparassis crispa</name>
    <dbReference type="NCBI Taxonomy" id="139825"/>
    <lineage>
        <taxon>Eukaryota</taxon>
        <taxon>Fungi</taxon>
        <taxon>Dikarya</taxon>
        <taxon>Basidiomycota</taxon>
        <taxon>Agaricomycotina</taxon>
        <taxon>Agaricomycetes</taxon>
        <taxon>Polyporales</taxon>
        <taxon>Sparassidaceae</taxon>
        <taxon>Sparassis</taxon>
    </lineage>
</organism>
<comment type="caution">
    <text evidence="2">The sequence shown here is derived from an EMBL/GenBank/DDBJ whole genome shotgun (WGS) entry which is preliminary data.</text>
</comment>
<evidence type="ECO:0000256" key="1">
    <source>
        <dbReference type="SAM" id="MobiDB-lite"/>
    </source>
</evidence>
<name>A0A401GYM0_9APHY</name>
<feature type="region of interest" description="Disordered" evidence="1">
    <location>
        <begin position="40"/>
        <end position="86"/>
    </location>
</feature>
<feature type="region of interest" description="Disordered" evidence="1">
    <location>
        <begin position="1"/>
        <end position="25"/>
    </location>
</feature>
<dbReference type="Proteomes" id="UP000287166">
    <property type="component" value="Unassembled WGS sequence"/>
</dbReference>
<protein>
    <submittedName>
        <fullName evidence="2">Uncharacterized protein</fullName>
    </submittedName>
</protein>
<gene>
    <name evidence="2" type="ORF">SCP_1004990</name>
</gene>
<dbReference type="AlphaFoldDB" id="A0A401GYM0"/>
<sequence>MMRVLDEDALGAEVPEDTEDMEDAPGVEEALDEAEVAGMLEPEDTDGYAGEVYQRSSCSERKTRERSTRRNQAGRGGCWSRWQRRC</sequence>
<dbReference type="RefSeq" id="XP_027618165.1">
    <property type="nucleotide sequence ID" value="XM_027762364.1"/>
</dbReference>
<feature type="compositionally biased region" description="Basic and acidic residues" evidence="1">
    <location>
        <begin position="58"/>
        <end position="68"/>
    </location>
</feature>
<dbReference type="InParanoid" id="A0A401GYM0"/>
<reference evidence="2 3" key="1">
    <citation type="journal article" date="2018" name="Sci. Rep.">
        <title>Genome sequence of the cauliflower mushroom Sparassis crispa (Hanabiratake) and its association with beneficial usage.</title>
        <authorList>
            <person name="Kiyama R."/>
            <person name="Furutani Y."/>
            <person name="Kawaguchi K."/>
            <person name="Nakanishi T."/>
        </authorList>
    </citation>
    <scope>NUCLEOTIDE SEQUENCE [LARGE SCALE GENOMIC DNA]</scope>
</reference>